<evidence type="ECO:0000313" key="1">
    <source>
        <dbReference type="EMBL" id="CAG7728724.1"/>
    </source>
</evidence>
<protein>
    <submittedName>
        <fullName evidence="1">Uncharacterized protein</fullName>
    </submittedName>
</protein>
<proteinExistence type="predicted"/>
<keyword evidence="2" id="KW-1185">Reference proteome</keyword>
<gene>
    <name evidence="1" type="ORF">AFUS01_LOCUS17485</name>
</gene>
<dbReference type="AlphaFoldDB" id="A0A8J2K2L7"/>
<evidence type="ECO:0000313" key="2">
    <source>
        <dbReference type="Proteomes" id="UP000708208"/>
    </source>
</evidence>
<dbReference type="EMBL" id="CAJVCH010167395">
    <property type="protein sequence ID" value="CAG7728724.1"/>
    <property type="molecule type" value="Genomic_DNA"/>
</dbReference>
<reference evidence="1" key="1">
    <citation type="submission" date="2021-06" db="EMBL/GenBank/DDBJ databases">
        <authorList>
            <person name="Hodson N. C."/>
            <person name="Mongue J. A."/>
            <person name="Jaron S. K."/>
        </authorList>
    </citation>
    <scope>NUCLEOTIDE SEQUENCE</scope>
</reference>
<sequence length="91" mass="9861">MYKTGPSYSLSILPSTSSREFIDNVEIVDVYTVAGTTSTTGMNIVVWGINNQQRVNIYSTPNIFGLEIPKGSLISKYLAQELEALGLSGSI</sequence>
<comment type="caution">
    <text evidence="1">The sequence shown here is derived from an EMBL/GenBank/DDBJ whole genome shotgun (WGS) entry which is preliminary data.</text>
</comment>
<name>A0A8J2K2L7_9HEXA</name>
<organism evidence="1 2">
    <name type="scientific">Allacma fusca</name>
    <dbReference type="NCBI Taxonomy" id="39272"/>
    <lineage>
        <taxon>Eukaryota</taxon>
        <taxon>Metazoa</taxon>
        <taxon>Ecdysozoa</taxon>
        <taxon>Arthropoda</taxon>
        <taxon>Hexapoda</taxon>
        <taxon>Collembola</taxon>
        <taxon>Symphypleona</taxon>
        <taxon>Sminthuridae</taxon>
        <taxon>Allacma</taxon>
    </lineage>
</organism>
<dbReference type="Proteomes" id="UP000708208">
    <property type="component" value="Unassembled WGS sequence"/>
</dbReference>
<accession>A0A8J2K2L7</accession>